<dbReference type="OrthoDB" id="3051642at2759"/>
<dbReference type="HOGENOM" id="CLU_001650_17_2_1"/>
<feature type="non-terminal residue" evidence="2">
    <location>
        <position position="1"/>
    </location>
</feature>
<reference evidence="2 3" key="1">
    <citation type="submission" date="2014-06" db="EMBL/GenBank/DDBJ databases">
        <authorList>
            <consortium name="DOE Joint Genome Institute"/>
            <person name="Kuo A."/>
            <person name="Kohler A."/>
            <person name="Nagy L.G."/>
            <person name="Floudas D."/>
            <person name="Copeland A."/>
            <person name="Barry K.W."/>
            <person name="Cichocki N."/>
            <person name="Veneault-Fourrey C."/>
            <person name="LaButti K."/>
            <person name="Lindquist E.A."/>
            <person name="Lipzen A."/>
            <person name="Lundell T."/>
            <person name="Morin E."/>
            <person name="Murat C."/>
            <person name="Sun H."/>
            <person name="Tunlid A."/>
            <person name="Henrissat B."/>
            <person name="Grigoriev I.V."/>
            <person name="Hibbett D.S."/>
            <person name="Martin F."/>
            <person name="Nordberg H.P."/>
            <person name="Cantor M.N."/>
            <person name="Hua S.X."/>
        </authorList>
    </citation>
    <scope>NUCLEOTIDE SEQUENCE [LARGE SCALE GENOMIC DNA]</scope>
    <source>
        <strain evidence="2 3">ATCC 200175</strain>
    </source>
</reference>
<evidence type="ECO:0000313" key="3">
    <source>
        <dbReference type="Proteomes" id="UP000053647"/>
    </source>
</evidence>
<accession>A0A0C9TY99</accession>
<gene>
    <name evidence="2" type="ORF">PAXINDRAFT_52862</name>
</gene>
<dbReference type="EMBL" id="KN819366">
    <property type="protein sequence ID" value="KIJ12246.1"/>
    <property type="molecule type" value="Genomic_DNA"/>
</dbReference>
<reference evidence="3" key="2">
    <citation type="submission" date="2015-01" db="EMBL/GenBank/DDBJ databases">
        <title>Evolutionary Origins and Diversification of the Mycorrhizal Mutualists.</title>
        <authorList>
            <consortium name="DOE Joint Genome Institute"/>
            <consortium name="Mycorrhizal Genomics Consortium"/>
            <person name="Kohler A."/>
            <person name="Kuo A."/>
            <person name="Nagy L.G."/>
            <person name="Floudas D."/>
            <person name="Copeland A."/>
            <person name="Barry K.W."/>
            <person name="Cichocki N."/>
            <person name="Veneault-Fourrey C."/>
            <person name="LaButti K."/>
            <person name="Lindquist E.A."/>
            <person name="Lipzen A."/>
            <person name="Lundell T."/>
            <person name="Morin E."/>
            <person name="Murat C."/>
            <person name="Riley R."/>
            <person name="Ohm R."/>
            <person name="Sun H."/>
            <person name="Tunlid A."/>
            <person name="Henrissat B."/>
            <person name="Grigoriev I.V."/>
            <person name="Hibbett D.S."/>
            <person name="Martin F."/>
        </authorList>
    </citation>
    <scope>NUCLEOTIDE SEQUENCE [LARGE SCALE GENOMIC DNA]</scope>
    <source>
        <strain evidence="3">ATCC 200175</strain>
    </source>
</reference>
<keyword evidence="3" id="KW-1185">Reference proteome</keyword>
<proteinExistence type="predicted"/>
<sequence length="118" mass="13313">LVAMEAELKTMKKMNVYETAQLPKGQKAIGCRWVLEFKDNNKGGSVYKARLVAQGFSQIPGVDYGSTFAPVIKPALVRLIAALACKNDWELDMFDAKRAFLWGILKEEIYMHQPKGFE</sequence>
<feature type="non-terminal residue" evidence="2">
    <location>
        <position position="118"/>
    </location>
</feature>
<dbReference type="AlphaFoldDB" id="A0A0C9TY99"/>
<name>A0A0C9TY99_PAXIN</name>
<feature type="domain" description="Reverse transcriptase Ty1/copia-type" evidence="1">
    <location>
        <begin position="15"/>
        <end position="118"/>
    </location>
</feature>
<dbReference type="Pfam" id="PF07727">
    <property type="entry name" value="RVT_2"/>
    <property type="match status" value="1"/>
</dbReference>
<dbReference type="Proteomes" id="UP000053647">
    <property type="component" value="Unassembled WGS sequence"/>
</dbReference>
<evidence type="ECO:0000259" key="1">
    <source>
        <dbReference type="Pfam" id="PF07727"/>
    </source>
</evidence>
<evidence type="ECO:0000313" key="2">
    <source>
        <dbReference type="EMBL" id="KIJ12246.1"/>
    </source>
</evidence>
<organism evidence="2 3">
    <name type="scientific">Paxillus involutus ATCC 200175</name>
    <dbReference type="NCBI Taxonomy" id="664439"/>
    <lineage>
        <taxon>Eukaryota</taxon>
        <taxon>Fungi</taxon>
        <taxon>Dikarya</taxon>
        <taxon>Basidiomycota</taxon>
        <taxon>Agaricomycotina</taxon>
        <taxon>Agaricomycetes</taxon>
        <taxon>Agaricomycetidae</taxon>
        <taxon>Boletales</taxon>
        <taxon>Paxilineae</taxon>
        <taxon>Paxillaceae</taxon>
        <taxon>Paxillus</taxon>
    </lineage>
</organism>
<dbReference type="InterPro" id="IPR013103">
    <property type="entry name" value="RVT_2"/>
</dbReference>
<protein>
    <recommendedName>
        <fullName evidence="1">Reverse transcriptase Ty1/copia-type domain-containing protein</fullName>
    </recommendedName>
</protein>